<keyword evidence="2" id="KW-1185">Reference proteome</keyword>
<sequence length="214" mass="23420">MEAHTGRIDVAADRGLVMSCLARGTHLIRASLVCKPWRRILTDPAFLRCYRRFHGAPPLLGFFNNILSAADGDWHAYASVYSSQAGGWLPSVHLDVGVQDYCRGHLELSRPVIVGDGIYLALEWNARIAILNRIGNLLIMPTEDSLLGLASIENSRLCLRSLIVNGDAAPRWVTYRVIDLQTVLPVTVPINQAKVIGFAEGANVIFLATDVGTC</sequence>
<dbReference type="Proteomes" id="UP000000768">
    <property type="component" value="Chromosome 1"/>
</dbReference>
<reference evidence="2" key="2">
    <citation type="journal article" date="2018" name="Plant J.">
        <title>The Sorghum bicolor reference genome: improved assembly, gene annotations, a transcriptome atlas, and signatures of genome organization.</title>
        <authorList>
            <person name="McCormick R.F."/>
            <person name="Truong S.K."/>
            <person name="Sreedasyam A."/>
            <person name="Jenkins J."/>
            <person name="Shu S."/>
            <person name="Sims D."/>
            <person name="Kennedy M."/>
            <person name="Amirebrahimi M."/>
            <person name="Weers B.D."/>
            <person name="McKinley B."/>
            <person name="Mattison A."/>
            <person name="Morishige D.T."/>
            <person name="Grimwood J."/>
            <person name="Schmutz J."/>
            <person name="Mullet J.E."/>
        </authorList>
    </citation>
    <scope>NUCLEOTIDE SEQUENCE [LARGE SCALE GENOMIC DNA]</scope>
    <source>
        <strain evidence="2">cv. BTx623</strain>
    </source>
</reference>
<organism evidence="1 2">
    <name type="scientific">Sorghum bicolor</name>
    <name type="common">Sorghum</name>
    <name type="synonym">Sorghum vulgare</name>
    <dbReference type="NCBI Taxonomy" id="4558"/>
    <lineage>
        <taxon>Eukaryota</taxon>
        <taxon>Viridiplantae</taxon>
        <taxon>Streptophyta</taxon>
        <taxon>Embryophyta</taxon>
        <taxon>Tracheophyta</taxon>
        <taxon>Spermatophyta</taxon>
        <taxon>Magnoliopsida</taxon>
        <taxon>Liliopsida</taxon>
        <taxon>Poales</taxon>
        <taxon>Poaceae</taxon>
        <taxon>PACMAD clade</taxon>
        <taxon>Panicoideae</taxon>
        <taxon>Andropogonodae</taxon>
        <taxon>Andropogoneae</taxon>
        <taxon>Sorghinae</taxon>
        <taxon>Sorghum</taxon>
    </lineage>
</organism>
<dbReference type="PANTHER" id="PTHR32133">
    <property type="entry name" value="OS07G0120400 PROTEIN"/>
    <property type="match status" value="1"/>
</dbReference>
<dbReference type="PANTHER" id="PTHR32133:SF372">
    <property type="entry name" value="F-BOX DOMAIN-CONTAINING PROTEIN"/>
    <property type="match status" value="1"/>
</dbReference>
<dbReference type="AlphaFoldDB" id="A0A1Z5SBU0"/>
<name>A0A1Z5SBU0_SORBI</name>
<protein>
    <recommendedName>
        <fullName evidence="3">F-box domain-containing protein</fullName>
    </recommendedName>
</protein>
<evidence type="ECO:0000313" key="1">
    <source>
        <dbReference type="EMBL" id="OQU93347.1"/>
    </source>
</evidence>
<dbReference type="EMBL" id="CM000760">
    <property type="protein sequence ID" value="OQU93347.1"/>
    <property type="molecule type" value="Genomic_DNA"/>
</dbReference>
<dbReference type="InParanoid" id="A0A1Z5SBU0"/>
<reference evidence="1 2" key="1">
    <citation type="journal article" date="2009" name="Nature">
        <title>The Sorghum bicolor genome and the diversification of grasses.</title>
        <authorList>
            <person name="Paterson A.H."/>
            <person name="Bowers J.E."/>
            <person name="Bruggmann R."/>
            <person name="Dubchak I."/>
            <person name="Grimwood J."/>
            <person name="Gundlach H."/>
            <person name="Haberer G."/>
            <person name="Hellsten U."/>
            <person name="Mitros T."/>
            <person name="Poliakov A."/>
            <person name="Schmutz J."/>
            <person name="Spannagl M."/>
            <person name="Tang H."/>
            <person name="Wang X."/>
            <person name="Wicker T."/>
            <person name="Bharti A.K."/>
            <person name="Chapman J."/>
            <person name="Feltus F.A."/>
            <person name="Gowik U."/>
            <person name="Grigoriev I.V."/>
            <person name="Lyons E."/>
            <person name="Maher C.A."/>
            <person name="Martis M."/>
            <person name="Narechania A."/>
            <person name="Otillar R.P."/>
            <person name="Penning B.W."/>
            <person name="Salamov A.A."/>
            <person name="Wang Y."/>
            <person name="Zhang L."/>
            <person name="Carpita N.C."/>
            <person name="Freeling M."/>
            <person name="Gingle A.R."/>
            <person name="Hash C.T."/>
            <person name="Keller B."/>
            <person name="Klein P."/>
            <person name="Kresovich S."/>
            <person name="McCann M.C."/>
            <person name="Ming R."/>
            <person name="Peterson D.G."/>
            <person name="Mehboob-ur-Rahman"/>
            <person name="Ware D."/>
            <person name="Westhoff P."/>
            <person name="Mayer K.F."/>
            <person name="Messing J."/>
            <person name="Rokhsar D.S."/>
        </authorList>
    </citation>
    <scope>NUCLEOTIDE SEQUENCE [LARGE SCALE GENOMIC DNA]</scope>
    <source>
        <strain evidence="2">cv. BTx623</strain>
    </source>
</reference>
<dbReference type="SUPFAM" id="SSF81383">
    <property type="entry name" value="F-box domain"/>
    <property type="match status" value="1"/>
</dbReference>
<proteinExistence type="predicted"/>
<accession>A0A1Z5SBU0</accession>
<gene>
    <name evidence="1" type="ORF">SORBI_3001G525101</name>
</gene>
<evidence type="ECO:0000313" key="2">
    <source>
        <dbReference type="Proteomes" id="UP000000768"/>
    </source>
</evidence>
<evidence type="ECO:0008006" key="3">
    <source>
        <dbReference type="Google" id="ProtNLM"/>
    </source>
</evidence>
<dbReference type="InterPro" id="IPR036047">
    <property type="entry name" value="F-box-like_dom_sf"/>
</dbReference>
<dbReference type="OMA" id="IYLALEW"/>
<dbReference type="Gramene" id="OQU93347">
    <property type="protein sequence ID" value="OQU93347"/>
    <property type="gene ID" value="SORBI_3001G525101"/>
</dbReference>